<dbReference type="InterPro" id="IPR051879">
    <property type="entry name" value="C2H2-ZF_Maturation_Protein"/>
</dbReference>
<dbReference type="GO" id="GO:0005737">
    <property type="term" value="C:cytoplasm"/>
    <property type="evidence" value="ECO:0007669"/>
    <property type="project" value="UniProtKB-SubCell"/>
</dbReference>
<evidence type="ECO:0000256" key="3">
    <source>
        <dbReference type="ARBA" id="ARBA00022490"/>
    </source>
</evidence>
<dbReference type="GO" id="GO:0005634">
    <property type="term" value="C:nucleus"/>
    <property type="evidence" value="ECO:0007669"/>
    <property type="project" value="UniProtKB-SubCell"/>
</dbReference>
<protein>
    <recommendedName>
        <fullName evidence="12">C2H2-type domain-containing protein</fullName>
    </recommendedName>
</protein>
<dbReference type="GO" id="GO:0043021">
    <property type="term" value="F:ribonucleoprotein complex binding"/>
    <property type="evidence" value="ECO:0007669"/>
    <property type="project" value="UniProtKB-ARBA"/>
</dbReference>
<dbReference type="Proteomes" id="UP000054266">
    <property type="component" value="Unassembled WGS sequence"/>
</dbReference>
<dbReference type="InterPro" id="IPR036236">
    <property type="entry name" value="Znf_C2H2_sf"/>
</dbReference>
<dbReference type="EMBL" id="KN846958">
    <property type="protein sequence ID" value="KIW69342.1"/>
    <property type="molecule type" value="Genomic_DNA"/>
</dbReference>
<dbReference type="InterPro" id="IPR022755">
    <property type="entry name" value="Znf_C2H2_jaz"/>
</dbReference>
<feature type="domain" description="C2H2-type" evidence="12">
    <location>
        <begin position="47"/>
        <end position="76"/>
    </location>
</feature>
<feature type="region of interest" description="Disordered" evidence="11">
    <location>
        <begin position="96"/>
        <end position="122"/>
    </location>
</feature>
<dbReference type="GO" id="GO:0008270">
    <property type="term" value="F:zinc ion binding"/>
    <property type="evidence" value="ECO:0007669"/>
    <property type="project" value="UniProtKB-KW"/>
</dbReference>
<dbReference type="SMART" id="SM00451">
    <property type="entry name" value="ZnF_U1"/>
    <property type="match status" value="1"/>
</dbReference>
<reference evidence="13 14" key="1">
    <citation type="submission" date="2015-01" db="EMBL/GenBank/DDBJ databases">
        <title>The Genome Sequence of Capronia semiimmersa CBS27337.</title>
        <authorList>
            <consortium name="The Broad Institute Genomics Platform"/>
            <person name="Cuomo C."/>
            <person name="de Hoog S."/>
            <person name="Gorbushina A."/>
            <person name="Stielow B."/>
            <person name="Teixiera M."/>
            <person name="Abouelleil A."/>
            <person name="Chapman S.B."/>
            <person name="Priest M."/>
            <person name="Young S.K."/>
            <person name="Wortman J."/>
            <person name="Nusbaum C."/>
            <person name="Birren B."/>
        </authorList>
    </citation>
    <scope>NUCLEOTIDE SEQUENCE [LARGE SCALE GENOMIC DNA]</scope>
    <source>
        <strain evidence="13 14">CBS 27337</strain>
    </source>
</reference>
<dbReference type="FunFam" id="3.30.160.60:FF:000299">
    <property type="entry name" value="Zinc finger protein 593"/>
    <property type="match status" value="1"/>
</dbReference>
<evidence type="ECO:0000256" key="11">
    <source>
        <dbReference type="SAM" id="MobiDB-lite"/>
    </source>
</evidence>
<dbReference type="GO" id="GO:0042254">
    <property type="term" value="P:ribosome biogenesis"/>
    <property type="evidence" value="ECO:0007669"/>
    <property type="project" value="UniProtKB-KW"/>
</dbReference>
<dbReference type="HOGENOM" id="CLU_117291_2_2_1"/>
<comment type="similarity">
    <text evidence="9">Belongs to the ZNF593/BUD20 C2H2-type zinc-finger protein family.</text>
</comment>
<evidence type="ECO:0000259" key="12">
    <source>
        <dbReference type="PROSITE" id="PS50157"/>
    </source>
</evidence>
<accession>A0A0D2E4R5</accession>
<evidence type="ECO:0000313" key="14">
    <source>
        <dbReference type="Proteomes" id="UP000054266"/>
    </source>
</evidence>
<keyword evidence="6 10" id="KW-0863">Zinc-finger</keyword>
<evidence type="ECO:0000256" key="1">
    <source>
        <dbReference type="ARBA" id="ARBA00004123"/>
    </source>
</evidence>
<gene>
    <name evidence="13" type="ORF">PV04_05223</name>
</gene>
<evidence type="ECO:0000256" key="2">
    <source>
        <dbReference type="ARBA" id="ARBA00004496"/>
    </source>
</evidence>
<organism evidence="13 14">
    <name type="scientific">Phialophora macrospora</name>
    <dbReference type="NCBI Taxonomy" id="1851006"/>
    <lineage>
        <taxon>Eukaryota</taxon>
        <taxon>Fungi</taxon>
        <taxon>Dikarya</taxon>
        <taxon>Ascomycota</taxon>
        <taxon>Pezizomycotina</taxon>
        <taxon>Eurotiomycetes</taxon>
        <taxon>Chaetothyriomycetidae</taxon>
        <taxon>Chaetothyriales</taxon>
        <taxon>Herpotrichiellaceae</taxon>
        <taxon>Phialophora</taxon>
    </lineage>
</organism>
<evidence type="ECO:0000256" key="8">
    <source>
        <dbReference type="ARBA" id="ARBA00023242"/>
    </source>
</evidence>
<dbReference type="InterPro" id="IPR003604">
    <property type="entry name" value="Matrin/U1-like-C_Znf_C2H2"/>
</dbReference>
<keyword evidence="7" id="KW-0862">Zinc</keyword>
<proteinExistence type="inferred from homology"/>
<evidence type="ECO:0000313" key="13">
    <source>
        <dbReference type="EMBL" id="KIW69342.1"/>
    </source>
</evidence>
<comment type="subcellular location">
    <subcellularLocation>
        <location evidence="2">Cytoplasm</location>
    </subcellularLocation>
    <subcellularLocation>
        <location evidence="1">Nucleus</location>
    </subcellularLocation>
</comment>
<keyword evidence="3" id="KW-0963">Cytoplasm</keyword>
<evidence type="ECO:0000256" key="7">
    <source>
        <dbReference type="ARBA" id="ARBA00022833"/>
    </source>
</evidence>
<keyword evidence="5" id="KW-0479">Metal-binding</keyword>
<keyword evidence="14" id="KW-1185">Reference proteome</keyword>
<evidence type="ECO:0000256" key="10">
    <source>
        <dbReference type="PROSITE-ProRule" id="PRU00042"/>
    </source>
</evidence>
<evidence type="ECO:0000256" key="6">
    <source>
        <dbReference type="ARBA" id="ARBA00022771"/>
    </source>
</evidence>
<dbReference type="PROSITE" id="PS50157">
    <property type="entry name" value="ZINC_FINGER_C2H2_2"/>
    <property type="match status" value="1"/>
</dbReference>
<keyword evidence="4" id="KW-0690">Ribosome biogenesis</keyword>
<dbReference type="InterPro" id="IPR013087">
    <property type="entry name" value="Znf_C2H2_type"/>
</dbReference>
<dbReference type="Pfam" id="PF12171">
    <property type="entry name" value="zf-C2H2_jaz"/>
    <property type="match status" value="1"/>
</dbReference>
<dbReference type="SUPFAM" id="SSF57667">
    <property type="entry name" value="beta-beta-alpha zinc fingers"/>
    <property type="match status" value="1"/>
</dbReference>
<keyword evidence="8" id="KW-0539">Nucleus</keyword>
<dbReference type="PANTHER" id="PTHR46095">
    <property type="entry name" value="ZINC FINGER PROTEIN 593"/>
    <property type="match status" value="1"/>
</dbReference>
<dbReference type="Gene3D" id="3.30.160.60">
    <property type="entry name" value="Classic Zinc Finger"/>
    <property type="match status" value="1"/>
</dbReference>
<name>A0A0D2E4R5_9EURO</name>
<dbReference type="PROSITE" id="PS00028">
    <property type="entry name" value="ZINC_FINGER_C2H2_1"/>
    <property type="match status" value="1"/>
</dbReference>
<dbReference type="GO" id="GO:0003676">
    <property type="term" value="F:nucleic acid binding"/>
    <property type="evidence" value="ECO:0007669"/>
    <property type="project" value="InterPro"/>
</dbReference>
<evidence type="ECO:0000256" key="4">
    <source>
        <dbReference type="ARBA" id="ARBA00022517"/>
    </source>
</evidence>
<dbReference type="PANTHER" id="PTHR46095:SF1">
    <property type="entry name" value="ZINC FINGER PROTEIN 593"/>
    <property type="match status" value="1"/>
</dbReference>
<evidence type="ECO:0000256" key="5">
    <source>
        <dbReference type="ARBA" id="ARBA00022723"/>
    </source>
</evidence>
<sequence length="122" mass="14033">MGSIRRIKTKRRTRDLDQVKADLKSPRHLRLHQNTKASEDLPALGAFYCIECAKYFSDSHNLNEHRRGKNHKRRVRMLKEDAHTQKVADAAVGLGTGDRRARLAENDAQDAVRDEAMKDVER</sequence>
<feature type="compositionally biased region" description="Basic and acidic residues" evidence="11">
    <location>
        <begin position="97"/>
        <end position="122"/>
    </location>
</feature>
<dbReference type="STRING" id="5601.A0A0D2E4R5"/>
<evidence type="ECO:0000256" key="9">
    <source>
        <dbReference type="ARBA" id="ARBA00038064"/>
    </source>
</evidence>
<dbReference type="AlphaFoldDB" id="A0A0D2E4R5"/>